<reference evidence="2 3" key="1">
    <citation type="submission" date="2018-04" db="EMBL/GenBank/DDBJ databases">
        <authorList>
            <person name="Zhang X."/>
            <person name="Yuan J."/>
            <person name="Li F."/>
            <person name="Xiang J."/>
        </authorList>
    </citation>
    <scope>NUCLEOTIDE SEQUENCE [LARGE SCALE GENOMIC DNA]</scope>
    <source>
        <tissue evidence="2">Muscle</tissue>
    </source>
</reference>
<dbReference type="EMBL" id="QCYY01000745">
    <property type="protein sequence ID" value="ROT83055.1"/>
    <property type="molecule type" value="Genomic_DNA"/>
</dbReference>
<name>A0A3R7PUL8_PENVA</name>
<protein>
    <submittedName>
        <fullName evidence="2">Uncharacterized protein</fullName>
    </submittedName>
</protein>
<feature type="compositionally biased region" description="Basic and acidic residues" evidence="1">
    <location>
        <begin position="347"/>
        <end position="369"/>
    </location>
</feature>
<feature type="region of interest" description="Disordered" evidence="1">
    <location>
        <begin position="343"/>
        <end position="381"/>
    </location>
</feature>
<organism evidence="2 3">
    <name type="scientific">Penaeus vannamei</name>
    <name type="common">Whiteleg shrimp</name>
    <name type="synonym">Litopenaeus vannamei</name>
    <dbReference type="NCBI Taxonomy" id="6689"/>
    <lineage>
        <taxon>Eukaryota</taxon>
        <taxon>Metazoa</taxon>
        <taxon>Ecdysozoa</taxon>
        <taxon>Arthropoda</taxon>
        <taxon>Crustacea</taxon>
        <taxon>Multicrustacea</taxon>
        <taxon>Malacostraca</taxon>
        <taxon>Eumalacostraca</taxon>
        <taxon>Eucarida</taxon>
        <taxon>Decapoda</taxon>
        <taxon>Dendrobranchiata</taxon>
        <taxon>Penaeoidea</taxon>
        <taxon>Penaeidae</taxon>
        <taxon>Penaeus</taxon>
    </lineage>
</organism>
<feature type="compositionally biased region" description="Pro residues" evidence="1">
    <location>
        <begin position="294"/>
        <end position="309"/>
    </location>
</feature>
<proteinExistence type="predicted"/>
<dbReference type="Proteomes" id="UP000283509">
    <property type="component" value="Unassembled WGS sequence"/>
</dbReference>
<keyword evidence="3" id="KW-1185">Reference proteome</keyword>
<gene>
    <name evidence="2" type="ORF">C7M84_023765</name>
</gene>
<feature type="region of interest" description="Disordered" evidence="1">
    <location>
        <begin position="273"/>
        <end position="309"/>
    </location>
</feature>
<accession>A0A3R7PUL8</accession>
<evidence type="ECO:0000256" key="1">
    <source>
        <dbReference type="SAM" id="MobiDB-lite"/>
    </source>
</evidence>
<evidence type="ECO:0000313" key="3">
    <source>
        <dbReference type="Proteomes" id="UP000283509"/>
    </source>
</evidence>
<sequence length="443" mass="48713">MQALNGFPSRRSAPCLAAFAPARVLTSLSSSLACWALLLDRPPNILSSFSSSPLALLLFFFFNLLHFSSGQPPPPSSFSSPPSLHPPTSPLSIHAPFFTHPPYLYPFFTLFISYSHLFSFDIPSPISLSLSSPPFLQPPTSSSSTFHHHSHPLSIFSPPPIHILTPPSPIFLQPSHPPFSLPPPHFPINSLSAITSPPSYFPRHLPILFSPPPPLPHPPYPILSNFPPPSHPILTPPSLHFPPLPSTIHSPPPLPHQLPIRILTPLSYFPPPSHTPFSPPPLPQSPFSSSFSHFPPPSHPPFSPAPSPIFPPPPHPPFSYLPSSSISHGQTNDSTGRRIPEIIAPWKPERPHSAMEPKRTNDLSSDERRHARRPTSHGREKNNVHLRSPLLAVPRLGPAARVSFATPQGWAQTVFLDVLSVPDFEEAHEEALYFLFHSTAIIL</sequence>
<dbReference type="AlphaFoldDB" id="A0A3R7PUL8"/>
<reference evidence="2 3" key="2">
    <citation type="submission" date="2019-01" db="EMBL/GenBank/DDBJ databases">
        <title>The decoding of complex shrimp genome reveals the adaptation for benthos swimmer, frequently molting mechanism and breeding impact on genome.</title>
        <authorList>
            <person name="Sun Y."/>
            <person name="Gao Y."/>
            <person name="Yu Y."/>
        </authorList>
    </citation>
    <scope>NUCLEOTIDE SEQUENCE [LARGE SCALE GENOMIC DNA]</scope>
    <source>
        <tissue evidence="2">Muscle</tissue>
    </source>
</reference>
<comment type="caution">
    <text evidence="2">The sequence shown here is derived from an EMBL/GenBank/DDBJ whole genome shotgun (WGS) entry which is preliminary data.</text>
</comment>
<feature type="compositionally biased region" description="Pro residues" evidence="1">
    <location>
        <begin position="273"/>
        <end position="284"/>
    </location>
</feature>
<evidence type="ECO:0000313" key="2">
    <source>
        <dbReference type="EMBL" id="ROT83055.1"/>
    </source>
</evidence>